<feature type="domain" description="Arf-GAP" evidence="7">
    <location>
        <begin position="7"/>
        <end position="124"/>
    </location>
</feature>
<organism evidence="8 9">
    <name type="scientific">Smittium megazygosporum</name>
    <dbReference type="NCBI Taxonomy" id="133381"/>
    <lineage>
        <taxon>Eukaryota</taxon>
        <taxon>Fungi</taxon>
        <taxon>Fungi incertae sedis</taxon>
        <taxon>Zoopagomycota</taxon>
        <taxon>Kickxellomycotina</taxon>
        <taxon>Harpellomycetes</taxon>
        <taxon>Harpellales</taxon>
        <taxon>Legeriomycetaceae</taxon>
        <taxon>Smittium</taxon>
    </lineage>
</organism>
<evidence type="ECO:0000256" key="4">
    <source>
        <dbReference type="ARBA" id="ARBA00022833"/>
    </source>
</evidence>
<feature type="compositionally biased region" description="Low complexity" evidence="6">
    <location>
        <begin position="363"/>
        <end position="376"/>
    </location>
</feature>
<reference evidence="8 9" key="1">
    <citation type="journal article" date="2018" name="MBio">
        <title>Comparative Genomics Reveals the Core Gene Toolbox for the Fungus-Insect Symbiosis.</title>
        <authorList>
            <person name="Wang Y."/>
            <person name="Stata M."/>
            <person name="Wang W."/>
            <person name="Stajich J.E."/>
            <person name="White M.M."/>
            <person name="Moncalvo J.M."/>
        </authorList>
    </citation>
    <scope>NUCLEOTIDE SEQUENCE [LARGE SCALE GENOMIC DNA]</scope>
    <source>
        <strain evidence="8 9">SC-DP-2</strain>
    </source>
</reference>
<evidence type="ECO:0000256" key="6">
    <source>
        <dbReference type="SAM" id="MobiDB-lite"/>
    </source>
</evidence>
<proteinExistence type="predicted"/>
<gene>
    <name evidence="8" type="ORF">BB560_007250</name>
</gene>
<keyword evidence="4" id="KW-0862">Zinc</keyword>
<accession>A0A2T9XXP6</accession>
<dbReference type="SMART" id="SM00105">
    <property type="entry name" value="ArfGap"/>
    <property type="match status" value="1"/>
</dbReference>
<feature type="compositionally biased region" description="Low complexity" evidence="6">
    <location>
        <begin position="300"/>
        <end position="320"/>
    </location>
</feature>
<keyword evidence="3 5" id="KW-0863">Zinc-finger</keyword>
<feature type="compositionally biased region" description="Polar residues" evidence="6">
    <location>
        <begin position="321"/>
        <end position="338"/>
    </location>
</feature>
<feature type="compositionally biased region" description="Low complexity" evidence="6">
    <location>
        <begin position="164"/>
        <end position="174"/>
    </location>
</feature>
<evidence type="ECO:0000256" key="1">
    <source>
        <dbReference type="ARBA" id="ARBA00022468"/>
    </source>
</evidence>
<feature type="compositionally biased region" description="Polar residues" evidence="6">
    <location>
        <begin position="147"/>
        <end position="157"/>
    </location>
</feature>
<dbReference type="Gene3D" id="1.10.220.150">
    <property type="entry name" value="Arf GTPase activating protein"/>
    <property type="match status" value="1"/>
</dbReference>
<dbReference type="STRING" id="133381.A0A2T9XXP6"/>
<sequence length="389" mass="42996">MTDAALKKTLLELQRKEGNKKCMDCGAPNPMWASVTLTTFFCLNCSGHHRGLGVHLSFVRSVNMDKWTPEQVRRMEHGGNKKALDFFKTQPDYRDGMSIKEKYSSRFADLWRQKITAECEGRSWTAPPASQVNSSNSSFSQKHNSHLNQSDSHSSLGKNPWKDSYSQSSSSVSRADSEKAAKEQYFSRLGELNGSRPDNLPPSQGGKYSGFGNSMPSNQSSRSASFTPKDIMEDPGAALYKGFSLLSSGAAMALGTLGEFAGNINQQYIKPTTEKVMDPTFRSSVVGYVSNLGKPDHSHSSPNIYGNSGNSGYFNGSESSHNSYNQNGYNHNSYNQKPQDLMSRDDLEFDKQNAASYDGFGSAQKTKAVTAKTTPSTKKDNWDDEWDNF</sequence>
<keyword evidence="9" id="KW-1185">Reference proteome</keyword>
<feature type="region of interest" description="Disordered" evidence="6">
    <location>
        <begin position="122"/>
        <end position="229"/>
    </location>
</feature>
<dbReference type="PANTHER" id="PTHR46395">
    <property type="entry name" value="ADP-RIBOSYLATION FACTOR GTPASE-ACTIVATING PROTEIN 1"/>
    <property type="match status" value="1"/>
</dbReference>
<comment type="caution">
    <text evidence="8">The sequence shown here is derived from an EMBL/GenBank/DDBJ whole genome shotgun (WGS) entry which is preliminary data.</text>
</comment>
<evidence type="ECO:0000259" key="7">
    <source>
        <dbReference type="PROSITE" id="PS50115"/>
    </source>
</evidence>
<evidence type="ECO:0000313" key="8">
    <source>
        <dbReference type="EMBL" id="PVU84862.1"/>
    </source>
</evidence>
<dbReference type="AlphaFoldDB" id="A0A2T9XXP6"/>
<dbReference type="InterPro" id="IPR038508">
    <property type="entry name" value="ArfGAP_dom_sf"/>
</dbReference>
<evidence type="ECO:0000256" key="2">
    <source>
        <dbReference type="ARBA" id="ARBA00022723"/>
    </source>
</evidence>
<dbReference type="GO" id="GO:0008270">
    <property type="term" value="F:zinc ion binding"/>
    <property type="evidence" value="ECO:0007669"/>
    <property type="project" value="UniProtKB-KW"/>
</dbReference>
<evidence type="ECO:0000313" key="9">
    <source>
        <dbReference type="Proteomes" id="UP000245609"/>
    </source>
</evidence>
<evidence type="ECO:0000256" key="3">
    <source>
        <dbReference type="ARBA" id="ARBA00022771"/>
    </source>
</evidence>
<dbReference type="GO" id="GO:0005096">
    <property type="term" value="F:GTPase activator activity"/>
    <property type="evidence" value="ECO:0007669"/>
    <property type="project" value="UniProtKB-KW"/>
</dbReference>
<dbReference type="InterPro" id="IPR037278">
    <property type="entry name" value="ARFGAP/RecO"/>
</dbReference>
<dbReference type="SUPFAM" id="SSF57863">
    <property type="entry name" value="ArfGap/RecO-like zinc finger"/>
    <property type="match status" value="1"/>
</dbReference>
<dbReference type="InterPro" id="IPR001164">
    <property type="entry name" value="ArfGAP_dom"/>
</dbReference>
<name>A0A2T9XXP6_9FUNG</name>
<dbReference type="PANTHER" id="PTHR46395:SF1">
    <property type="entry name" value="ADP-RIBOSYLATION FACTOR GTPASE-ACTIVATING PROTEIN 1"/>
    <property type="match status" value="1"/>
</dbReference>
<dbReference type="PROSITE" id="PS50115">
    <property type="entry name" value="ARFGAP"/>
    <property type="match status" value="1"/>
</dbReference>
<dbReference type="CDD" id="cd08830">
    <property type="entry name" value="ArfGap_ArfGap1"/>
    <property type="match status" value="1"/>
</dbReference>
<keyword evidence="2" id="KW-0479">Metal-binding</keyword>
<evidence type="ECO:0000256" key="5">
    <source>
        <dbReference type="PROSITE-ProRule" id="PRU00288"/>
    </source>
</evidence>
<dbReference type="GO" id="GO:0030100">
    <property type="term" value="P:regulation of endocytosis"/>
    <property type="evidence" value="ECO:0007669"/>
    <property type="project" value="TreeGrafter"/>
</dbReference>
<feature type="compositionally biased region" description="Basic and acidic residues" evidence="6">
    <location>
        <begin position="342"/>
        <end position="351"/>
    </location>
</feature>
<dbReference type="EMBL" id="MBFS01003809">
    <property type="protein sequence ID" value="PVU84862.1"/>
    <property type="molecule type" value="Genomic_DNA"/>
</dbReference>
<dbReference type="FunFam" id="1.10.220.150:FF:000014">
    <property type="entry name" value="ADP-ribosylation factor GTPase-activating protein"/>
    <property type="match status" value="1"/>
</dbReference>
<feature type="compositionally biased region" description="Polar residues" evidence="6">
    <location>
        <begin position="211"/>
        <end position="226"/>
    </location>
</feature>
<feature type="region of interest" description="Disordered" evidence="6">
    <location>
        <begin position="294"/>
        <end position="389"/>
    </location>
</feature>
<keyword evidence="1" id="KW-0343">GTPase activation</keyword>
<dbReference type="OrthoDB" id="983479at2759"/>
<dbReference type="GO" id="GO:0000139">
    <property type="term" value="C:Golgi membrane"/>
    <property type="evidence" value="ECO:0007669"/>
    <property type="project" value="TreeGrafter"/>
</dbReference>
<feature type="compositionally biased region" description="Low complexity" evidence="6">
    <location>
        <begin position="130"/>
        <end position="142"/>
    </location>
</feature>
<dbReference type="PRINTS" id="PR00405">
    <property type="entry name" value="REVINTRACTNG"/>
</dbReference>
<dbReference type="GO" id="GO:0032012">
    <property type="term" value="P:regulation of ARF protein signal transduction"/>
    <property type="evidence" value="ECO:0007669"/>
    <property type="project" value="TreeGrafter"/>
</dbReference>
<protein>
    <recommendedName>
        <fullName evidence="7">Arf-GAP domain-containing protein</fullName>
    </recommendedName>
</protein>
<dbReference type="Pfam" id="PF01412">
    <property type="entry name" value="ArfGap"/>
    <property type="match status" value="1"/>
</dbReference>
<dbReference type="Proteomes" id="UP000245609">
    <property type="component" value="Unassembled WGS sequence"/>
</dbReference>